<dbReference type="InterPro" id="IPR043128">
    <property type="entry name" value="Rev_trsase/Diguanyl_cyclase"/>
</dbReference>
<feature type="domain" description="GGDEF" evidence="3">
    <location>
        <begin position="229"/>
        <end position="361"/>
    </location>
</feature>
<evidence type="ECO:0000313" key="4">
    <source>
        <dbReference type="EMBL" id="PXF31375.1"/>
    </source>
</evidence>
<dbReference type="PROSITE" id="PS50887">
    <property type="entry name" value="GGDEF"/>
    <property type="match status" value="1"/>
</dbReference>
<dbReference type="Proteomes" id="UP000248090">
    <property type="component" value="Unassembled WGS sequence"/>
</dbReference>
<proteinExistence type="predicted"/>
<comment type="caution">
    <text evidence="4">The sequence shown here is derived from an EMBL/GenBank/DDBJ whole genome shotgun (WGS) entry which is preliminary data.</text>
</comment>
<evidence type="ECO:0008006" key="6">
    <source>
        <dbReference type="Google" id="ProtNLM"/>
    </source>
</evidence>
<keyword evidence="1" id="KW-1133">Transmembrane helix</keyword>
<evidence type="ECO:0000259" key="2">
    <source>
        <dbReference type="PROSITE" id="PS50883"/>
    </source>
</evidence>
<dbReference type="SMART" id="SM00267">
    <property type="entry name" value="GGDEF"/>
    <property type="match status" value="1"/>
</dbReference>
<keyword evidence="5" id="KW-1185">Reference proteome</keyword>
<dbReference type="InterPro" id="IPR035919">
    <property type="entry name" value="EAL_sf"/>
</dbReference>
<gene>
    <name evidence="4" type="ORF">WH50_10225</name>
</gene>
<reference evidence="4 5" key="1">
    <citation type="submission" date="2015-03" db="EMBL/GenBank/DDBJ databases">
        <authorList>
            <person name="Krishnan R."/>
            <person name="Midha S."/>
            <person name="Patil P.B."/>
            <person name="Rameshkumar N."/>
        </authorList>
    </citation>
    <scope>NUCLEOTIDE SEQUENCE [LARGE SCALE GENOMIC DNA]</scope>
    <source>
        <strain evidence="4 5">L1E11</strain>
    </source>
</reference>
<dbReference type="Pfam" id="PF00563">
    <property type="entry name" value="EAL"/>
    <property type="match status" value="1"/>
</dbReference>
<dbReference type="Gene3D" id="3.30.70.270">
    <property type="match status" value="1"/>
</dbReference>
<evidence type="ECO:0000313" key="5">
    <source>
        <dbReference type="Proteomes" id="UP000248090"/>
    </source>
</evidence>
<dbReference type="InterPro" id="IPR001633">
    <property type="entry name" value="EAL_dom"/>
</dbReference>
<organism evidence="4 5">
    <name type="scientific">Pokkaliibacter plantistimulans</name>
    <dbReference type="NCBI Taxonomy" id="1635171"/>
    <lineage>
        <taxon>Bacteria</taxon>
        <taxon>Pseudomonadati</taxon>
        <taxon>Pseudomonadota</taxon>
        <taxon>Gammaproteobacteria</taxon>
        <taxon>Oceanospirillales</taxon>
        <taxon>Balneatrichaceae</taxon>
        <taxon>Pokkaliibacter</taxon>
    </lineage>
</organism>
<dbReference type="InterPro" id="IPR029787">
    <property type="entry name" value="Nucleotide_cyclase"/>
</dbReference>
<dbReference type="SUPFAM" id="SSF55073">
    <property type="entry name" value="Nucleotide cyclase"/>
    <property type="match status" value="1"/>
</dbReference>
<dbReference type="RefSeq" id="WP_110187216.1">
    <property type="nucleotide sequence ID" value="NZ_CP177354.1"/>
</dbReference>
<dbReference type="SMART" id="SM00052">
    <property type="entry name" value="EAL"/>
    <property type="match status" value="1"/>
</dbReference>
<dbReference type="InterPro" id="IPR000160">
    <property type="entry name" value="GGDEF_dom"/>
</dbReference>
<dbReference type="NCBIfam" id="TIGR00254">
    <property type="entry name" value="GGDEF"/>
    <property type="match status" value="1"/>
</dbReference>
<dbReference type="EMBL" id="LAPT01000043">
    <property type="protein sequence ID" value="PXF31375.1"/>
    <property type="molecule type" value="Genomic_DNA"/>
</dbReference>
<evidence type="ECO:0000256" key="1">
    <source>
        <dbReference type="SAM" id="Phobius"/>
    </source>
</evidence>
<feature type="transmembrane region" description="Helical" evidence="1">
    <location>
        <begin position="171"/>
        <end position="191"/>
    </location>
</feature>
<dbReference type="PANTHER" id="PTHR33121:SF79">
    <property type="entry name" value="CYCLIC DI-GMP PHOSPHODIESTERASE PDED-RELATED"/>
    <property type="match status" value="1"/>
</dbReference>
<sequence length="633" mass="72406">MMKKWLNSLVLYGVALVFLGLSAISLNEYFRNSQLISSHIQLSAWSLAQLELEQQKFFNNLRLFQAGAISHKELMLSYDMLWNRLTIFLEGDENRDIRSRFHADKTVGEFFDLLRKLEPAMLHLQQNSSPISQLVQDVAAYQSRIRELMVLNFTGPEASKQLDGIRQSQRILAFNISGLVLSGCLLVFYLLRQSRRYNQLALSDPLTGLANRSAFQQQLKLTFSRRQRGLSALCLIDLNHFREVNLTLGQAQGDDMLKRVAQRIRAHLRQQDMVARLDSDDFAIILKDLDSREEGLGLMRYLQRVLVFEYLAQDKVFQVDVGIGVAFMHDVVSDDDIMLEASLALSEAKRSKEHAVALFEPWMSEQEHRRRELLQSLRRLLEGGVVDGALRLVYQPVYRLSDQTMLGAEALIRWAHPHYGNIPPPELIEVAENNGLGRALGEWLFSRLQFDRDVNRVTWPDGMTVALNLSPSLFHAGLPDWVAGQLQRTGFRAEQLVLEITENITMVDFQRSKQILEDLRQMGIKVALDDFGTGYSSLSYLRELKVDKLKIDRSFIHNLHEDQNQRMFVMSIVQLAHHLQVQVVAEGIECRPEELLATELGCDEGQGYLYARPLEASHLPGMWLVGNPQQALH</sequence>
<accession>A0ABX5LXH7</accession>
<feature type="domain" description="EAL" evidence="2">
    <location>
        <begin position="370"/>
        <end position="627"/>
    </location>
</feature>
<name>A0ABX5LXH7_9GAMM</name>
<dbReference type="CDD" id="cd01948">
    <property type="entry name" value="EAL"/>
    <property type="match status" value="1"/>
</dbReference>
<keyword evidence="1" id="KW-0812">Transmembrane</keyword>
<dbReference type="SUPFAM" id="SSF141868">
    <property type="entry name" value="EAL domain-like"/>
    <property type="match status" value="1"/>
</dbReference>
<dbReference type="Pfam" id="PF00990">
    <property type="entry name" value="GGDEF"/>
    <property type="match status" value="1"/>
</dbReference>
<dbReference type="Gene3D" id="3.20.20.450">
    <property type="entry name" value="EAL domain"/>
    <property type="match status" value="1"/>
</dbReference>
<keyword evidence="1" id="KW-0472">Membrane</keyword>
<dbReference type="PANTHER" id="PTHR33121">
    <property type="entry name" value="CYCLIC DI-GMP PHOSPHODIESTERASE PDEF"/>
    <property type="match status" value="1"/>
</dbReference>
<evidence type="ECO:0000259" key="3">
    <source>
        <dbReference type="PROSITE" id="PS50887"/>
    </source>
</evidence>
<protein>
    <recommendedName>
        <fullName evidence="6">Diguanylate cyclase</fullName>
    </recommendedName>
</protein>
<dbReference type="PROSITE" id="PS50883">
    <property type="entry name" value="EAL"/>
    <property type="match status" value="1"/>
</dbReference>
<dbReference type="CDD" id="cd01949">
    <property type="entry name" value="GGDEF"/>
    <property type="match status" value="1"/>
</dbReference>
<dbReference type="InterPro" id="IPR050706">
    <property type="entry name" value="Cyclic-di-GMP_PDE-like"/>
</dbReference>